<reference evidence="3" key="1">
    <citation type="submission" date="2017-03" db="EMBL/GenBank/DDBJ databases">
        <authorList>
            <person name="Monnet C."/>
        </authorList>
    </citation>
    <scope>NUCLEOTIDE SEQUENCE [LARGE SCALE GENOMIC DNA]</scope>
    <source>
        <strain evidence="3">P10</strain>
    </source>
</reference>
<organism evidence="2 3">
    <name type="scientific">Brevibacterium antiquum</name>
    <dbReference type="NCBI Taxonomy" id="234835"/>
    <lineage>
        <taxon>Bacteria</taxon>
        <taxon>Bacillati</taxon>
        <taxon>Actinomycetota</taxon>
        <taxon>Actinomycetes</taxon>
        <taxon>Micrococcales</taxon>
        <taxon>Brevibacteriaceae</taxon>
        <taxon>Brevibacterium</taxon>
    </lineage>
</organism>
<keyword evidence="3" id="KW-1185">Reference proteome</keyword>
<feature type="compositionally biased region" description="Basic and acidic residues" evidence="1">
    <location>
        <begin position="91"/>
        <end position="103"/>
    </location>
</feature>
<evidence type="ECO:0000313" key="3">
    <source>
        <dbReference type="Proteomes" id="UP000234342"/>
    </source>
</evidence>
<protein>
    <submittedName>
        <fullName evidence="2">Uncharacterized protein</fullName>
    </submittedName>
</protein>
<evidence type="ECO:0000256" key="1">
    <source>
        <dbReference type="SAM" id="MobiDB-lite"/>
    </source>
</evidence>
<proteinExistence type="predicted"/>
<dbReference type="RefSeq" id="WP_101643476.1">
    <property type="nucleotide sequence ID" value="NZ_FXZE01000008.1"/>
</dbReference>
<evidence type="ECO:0000313" key="2">
    <source>
        <dbReference type="EMBL" id="SMX88131.1"/>
    </source>
</evidence>
<dbReference type="AlphaFoldDB" id="A0A2H1JL30"/>
<feature type="region of interest" description="Disordered" evidence="1">
    <location>
        <begin position="66"/>
        <end position="103"/>
    </location>
</feature>
<gene>
    <name evidence="2" type="ORF">BANT10_02122</name>
</gene>
<name>A0A2H1JL30_9MICO</name>
<dbReference type="Proteomes" id="UP000234342">
    <property type="component" value="Unassembled WGS sequence"/>
</dbReference>
<accession>A0A2H1JL30</accession>
<sequence length="103" mass="10698">MPAAIALLVCIAPLIWTLASVAALGASLVLAAGLRVQAPETTAVSFDWGTLGDRSKFHSLGLNVGPETSIDPQPAPAPPLFTPSTFPTRVTKNDAARPEHDGR</sequence>
<dbReference type="EMBL" id="FXZE01000008">
    <property type="protein sequence ID" value="SMX88131.1"/>
    <property type="molecule type" value="Genomic_DNA"/>
</dbReference>